<dbReference type="Pfam" id="PF11130">
    <property type="entry name" value="TraC_F_IV"/>
    <property type="match status" value="1"/>
</dbReference>
<evidence type="ECO:0000313" key="3">
    <source>
        <dbReference type="Proteomes" id="UP000486297"/>
    </source>
</evidence>
<dbReference type="InterPro" id="IPR025955">
    <property type="entry name" value="TraC/Conjuga_ATPase"/>
</dbReference>
<feature type="domain" description="TraG P-loop" evidence="1">
    <location>
        <begin position="477"/>
        <end position="803"/>
    </location>
</feature>
<dbReference type="PANTHER" id="PTHR38467">
    <property type="match status" value="1"/>
</dbReference>
<dbReference type="Pfam" id="PF19044">
    <property type="entry name" value="P-loop_TraG"/>
    <property type="match status" value="1"/>
</dbReference>
<keyword evidence="3" id="KW-1185">Reference proteome</keyword>
<protein>
    <submittedName>
        <fullName evidence="2">Type IV secretion system protein TraC</fullName>
    </submittedName>
</protein>
<dbReference type="AlphaFoldDB" id="A0A7X2L0H7"/>
<proteinExistence type="predicted"/>
<dbReference type="PANTHER" id="PTHR38467:SF1">
    <property type="entry name" value="CONJUGATIVE TRANSFER: ASSEMBLY"/>
    <property type="match status" value="1"/>
</dbReference>
<dbReference type="Gene3D" id="3.40.50.300">
    <property type="entry name" value="P-loop containing nucleotide triphosphate hydrolases"/>
    <property type="match status" value="1"/>
</dbReference>
<reference evidence="2" key="1">
    <citation type="journal article" name="Emerg. Infect. Dis.">
        <title>Two cases of a newly characterized neisseria species.</title>
        <authorList>
            <person name="Mustapha M."/>
            <person name="Lemos A.P.S."/>
            <person name="Harrison L.H."/>
            <person name="Vantyne D."/>
            <person name="Sacchi C.T."/>
        </authorList>
    </citation>
    <scope>NUCLEOTIDE SEQUENCE</scope>
    <source>
        <strain evidence="2">N.95.16</strain>
    </source>
</reference>
<dbReference type="InterPro" id="IPR014117">
    <property type="entry name" value="TraC-F-type"/>
</dbReference>
<comment type="caution">
    <text evidence="2">The sequence shown here is derived from an EMBL/GenBank/DDBJ whole genome shotgun (WGS) entry which is preliminary data.</text>
</comment>
<dbReference type="NCBIfam" id="TIGR02746">
    <property type="entry name" value="TraC-F-type"/>
    <property type="match status" value="1"/>
</dbReference>
<dbReference type="InterPro" id="IPR027417">
    <property type="entry name" value="P-loop_NTPase"/>
</dbReference>
<dbReference type="Gene3D" id="1.10.8.730">
    <property type="match status" value="1"/>
</dbReference>
<dbReference type="EMBL" id="WJXO01000002">
    <property type="protein sequence ID" value="MRN39285.1"/>
    <property type="molecule type" value="Genomic_DNA"/>
</dbReference>
<dbReference type="InterPro" id="IPR043964">
    <property type="entry name" value="P-loop_TraG"/>
</dbReference>
<dbReference type="Proteomes" id="UP000486297">
    <property type="component" value="Unassembled WGS sequence"/>
</dbReference>
<dbReference type="RefSeq" id="WP_095502552.1">
    <property type="nucleotide sequence ID" value="NZ_WJXO01000002.1"/>
</dbReference>
<accession>A0A7X2L0H7</accession>
<sequence length="858" mass="96942">MGMFGKFKHWLAGSDDVDALMEAMHNNPADPAFEHLSDYLNYGAYDPTTELFLLKTGSDNKPLGMGFTIELNPFLGADDDLVGKLGNLYALLPEKTPIQVQIFGSPDLRDFLKAYETIQSSRAEDDPMQPVFQTLAQKRTEYWRKGTQELLVKNSTVRLRTLRCILSVNLDISPDNPAEVSRAVSLLGRMRDSLRSLQIYDRTWTPVDLKEWCSLMLNPNRMFIDLTKELDPVWDETRFLNEQMVETRTSLKVMDNGSGLRFGHRDNEDCVIARCYSVNLYPEEFHLAGMGALIGDAVDSNMSYTSPFLISMTMFKEEYDVAQNTITLKAARATQTAESKMAAVMPQAIKQKRDYDVCLSAFGKGGGGTVKLMHQVVLWERPQNINLAESQAESIWKSEGFGLYRDQYLQLGSYLTALPMATDKEVVKYLNSKKRWHTKTMTNAICMSPIIGEWHGLGEPVIGLFGRRGQAMGIDLFANPAGNYNFAIIGASGSGKSFFANEIVRNYMGLGTQIWIIDVGRSYEKFCQMIGGQYIEFTYEAKLCFPPFQMVTEIHEDIELLKLIFCLMASPSDSLTEQQEAKLQRIIEEVWYEHRQEGTVDHVMERCLNCLITGTDENGVPGERDLAMVAVADQLYAYSSQGIYGQYFNGTLNVEFTNDLVVLELEELKTKPDLQQIIMQMIMYRIMQAMYLSRSQYKIMMIDEAWALLGDTGSAARFIEEGYRRVRKYKGACGTLTQGANDYYKTKAAEAALENADFVFHMRTGAKSLKTIEEKEPFEVNSGVMKILRSLSKTDYYSEIFISTPIGYGVGRLYSDPFNALASSSKADDVEAVDLYRREGLNMAQAIESVLADRSKYH</sequence>
<name>A0A7X2L0H7_9NEIS</name>
<gene>
    <name evidence="2" type="primary">traC</name>
    <name evidence="2" type="ORF">GJU80_12560</name>
</gene>
<dbReference type="InterPro" id="IPR053155">
    <property type="entry name" value="F-pilin_assembly_TraC"/>
</dbReference>
<organism evidence="2 3">
    <name type="scientific">Neisseria brasiliensis</name>
    <dbReference type="NCBI Taxonomy" id="2666100"/>
    <lineage>
        <taxon>Bacteria</taxon>
        <taxon>Pseudomonadati</taxon>
        <taxon>Pseudomonadota</taxon>
        <taxon>Betaproteobacteria</taxon>
        <taxon>Neisseriales</taxon>
        <taxon>Neisseriaceae</taxon>
        <taxon>Neisseria</taxon>
    </lineage>
</organism>
<evidence type="ECO:0000313" key="2">
    <source>
        <dbReference type="EMBL" id="MRN39285.1"/>
    </source>
</evidence>
<evidence type="ECO:0000259" key="1">
    <source>
        <dbReference type="Pfam" id="PF19044"/>
    </source>
</evidence>
<dbReference type="SUPFAM" id="SSF52540">
    <property type="entry name" value="P-loop containing nucleoside triphosphate hydrolases"/>
    <property type="match status" value="1"/>
</dbReference>